<dbReference type="Gene3D" id="3.30.40.10">
    <property type="entry name" value="Zinc/RING finger domain, C3HC4 (zinc finger)"/>
    <property type="match status" value="1"/>
</dbReference>
<dbReference type="GO" id="GO:0090734">
    <property type="term" value="C:site of DNA damage"/>
    <property type="evidence" value="ECO:0007669"/>
    <property type="project" value="TreeGrafter"/>
</dbReference>
<dbReference type="InterPro" id="IPR001841">
    <property type="entry name" value="Znf_RING"/>
</dbReference>
<organism evidence="7 8">
    <name type="scientific">Pogonomyrmex barbatus</name>
    <name type="common">red harvester ant</name>
    <dbReference type="NCBI Taxonomy" id="144034"/>
    <lineage>
        <taxon>Eukaryota</taxon>
        <taxon>Metazoa</taxon>
        <taxon>Ecdysozoa</taxon>
        <taxon>Arthropoda</taxon>
        <taxon>Hexapoda</taxon>
        <taxon>Insecta</taxon>
        <taxon>Pterygota</taxon>
        <taxon>Neoptera</taxon>
        <taxon>Endopterygota</taxon>
        <taxon>Hymenoptera</taxon>
        <taxon>Apocrita</taxon>
        <taxon>Aculeata</taxon>
        <taxon>Formicoidea</taxon>
        <taxon>Formicidae</taxon>
        <taxon>Myrmicinae</taxon>
        <taxon>Pogonomyrmex</taxon>
    </lineage>
</organism>
<evidence type="ECO:0000256" key="4">
    <source>
        <dbReference type="PROSITE-ProRule" id="PRU00175"/>
    </source>
</evidence>
<dbReference type="OrthoDB" id="8062037at2759"/>
<dbReference type="GO" id="GO:0008270">
    <property type="term" value="F:zinc ion binding"/>
    <property type="evidence" value="ECO:0007669"/>
    <property type="project" value="UniProtKB-KW"/>
</dbReference>
<evidence type="ECO:0000256" key="1">
    <source>
        <dbReference type="ARBA" id="ARBA00022723"/>
    </source>
</evidence>
<keyword evidence="2 4" id="KW-0863">Zinc-finger</keyword>
<dbReference type="GO" id="GO:0031297">
    <property type="term" value="P:replication fork processing"/>
    <property type="evidence" value="ECO:0007669"/>
    <property type="project" value="TreeGrafter"/>
</dbReference>
<protein>
    <submittedName>
        <fullName evidence="8">LOW QUALITY PROTEIN: E3 ubiquitin-protein ligase TRAIP</fullName>
    </submittedName>
</protein>
<dbReference type="CTD" id="37083"/>
<dbReference type="RefSeq" id="XP_025074175.1">
    <property type="nucleotide sequence ID" value="XM_025218390.1"/>
</dbReference>
<keyword evidence="3" id="KW-0862">Zinc</keyword>
<evidence type="ECO:0000313" key="7">
    <source>
        <dbReference type="Proteomes" id="UP000504615"/>
    </source>
</evidence>
<dbReference type="Pfam" id="PF13639">
    <property type="entry name" value="zf-RING_2"/>
    <property type="match status" value="1"/>
</dbReference>
<evidence type="ECO:0000256" key="5">
    <source>
        <dbReference type="SAM" id="Coils"/>
    </source>
</evidence>
<evidence type="ECO:0000256" key="3">
    <source>
        <dbReference type="ARBA" id="ARBA00022833"/>
    </source>
</evidence>
<dbReference type="InterPro" id="IPR013083">
    <property type="entry name" value="Znf_RING/FYVE/PHD"/>
</dbReference>
<evidence type="ECO:0000259" key="6">
    <source>
        <dbReference type="PROSITE" id="PS50089"/>
    </source>
</evidence>
<dbReference type="AlphaFoldDB" id="A0A8N1S5T9"/>
<dbReference type="SUPFAM" id="SSF57850">
    <property type="entry name" value="RING/U-box"/>
    <property type="match status" value="1"/>
</dbReference>
<dbReference type="GeneID" id="105427624"/>
<dbReference type="PANTHER" id="PTHR46569">
    <property type="entry name" value="E3 UBIQUITIN-PROTEIN LIGASE TRAIP"/>
    <property type="match status" value="1"/>
</dbReference>
<keyword evidence="7" id="KW-1185">Reference proteome</keyword>
<name>A0A8N1S5T9_9HYME</name>
<feature type="coiled-coil region" evidence="5">
    <location>
        <begin position="192"/>
        <end position="257"/>
    </location>
</feature>
<sequence>MNIVCVICSDLLVPSDDVFHTPCGHIFHYACLVQWLERSKSCPQCRDKTTEHKIRRIYFNFSNSDSIVEDATSLQEKIDNLTFQVKVRDENLKKLTKANEKLEKQTTGLRHEVRKVESEMSSKNNAIHALKEQIKFCKQQCSDIDNYKKENAHLKKNLEHLKNVQTLVDSSVKEVDDVITMMHDTSKLITYIAVLKKELNEVCDKSKQIRDNYKSLQQEFKQISTQNKFLSEEHTKRKELEEQLIICESEKISLQNQLFNMQADAHECICNKTKKKKQESLETYVECDVDKSNEAINKSVVKLDDSSKFNKSDSCIIIDSDDTKNIPQNIKSQGFFSMKNYGIKRQQSSLKVPSILTKKSRFNEPSKKIASRSDMCFDGFGGHAKYDKFPNPISNSHVKKILRDCKSKEI</sequence>
<proteinExistence type="predicted"/>
<dbReference type="SMART" id="SM00744">
    <property type="entry name" value="RINGv"/>
    <property type="match status" value="1"/>
</dbReference>
<dbReference type="GO" id="GO:0005634">
    <property type="term" value="C:nucleus"/>
    <property type="evidence" value="ECO:0007669"/>
    <property type="project" value="TreeGrafter"/>
</dbReference>
<dbReference type="Gene3D" id="1.10.287.1490">
    <property type="match status" value="1"/>
</dbReference>
<evidence type="ECO:0000313" key="8">
    <source>
        <dbReference type="RefSeq" id="XP_025074175.1"/>
    </source>
</evidence>
<dbReference type="InterPro" id="IPR011016">
    <property type="entry name" value="Znf_RING-CH"/>
</dbReference>
<feature type="coiled-coil region" evidence="5">
    <location>
        <begin position="85"/>
        <end position="164"/>
    </location>
</feature>
<keyword evidence="1" id="KW-0479">Metal-binding</keyword>
<dbReference type="GO" id="GO:0016567">
    <property type="term" value="P:protein ubiquitination"/>
    <property type="evidence" value="ECO:0007669"/>
    <property type="project" value="TreeGrafter"/>
</dbReference>
<dbReference type="PANTHER" id="PTHR46569:SF1">
    <property type="entry name" value="E3 UBIQUITIN-PROTEIN LIGASE RFWD3-RELATED"/>
    <property type="match status" value="1"/>
</dbReference>
<dbReference type="InterPro" id="IPR052639">
    <property type="entry name" value="TRAIP_ubiq-protein_ligase"/>
</dbReference>
<evidence type="ECO:0000256" key="2">
    <source>
        <dbReference type="ARBA" id="ARBA00022771"/>
    </source>
</evidence>
<keyword evidence="5" id="KW-0175">Coiled coil</keyword>
<dbReference type="Proteomes" id="UP000504615">
    <property type="component" value="Unplaced"/>
</dbReference>
<feature type="domain" description="RING-type" evidence="6">
    <location>
        <begin position="5"/>
        <end position="46"/>
    </location>
</feature>
<dbReference type="GO" id="GO:0061630">
    <property type="term" value="F:ubiquitin protein ligase activity"/>
    <property type="evidence" value="ECO:0007669"/>
    <property type="project" value="TreeGrafter"/>
</dbReference>
<dbReference type="SMART" id="SM00184">
    <property type="entry name" value="RING"/>
    <property type="match status" value="1"/>
</dbReference>
<reference evidence="8" key="1">
    <citation type="submission" date="2025-08" db="UniProtKB">
        <authorList>
            <consortium name="RefSeq"/>
        </authorList>
    </citation>
    <scope>IDENTIFICATION</scope>
</reference>
<dbReference type="PROSITE" id="PS50089">
    <property type="entry name" value="ZF_RING_2"/>
    <property type="match status" value="1"/>
</dbReference>
<accession>A0A8N1S5T9</accession>
<gene>
    <name evidence="8" type="primary">LOC105427624</name>
</gene>